<reference evidence="2 3" key="1">
    <citation type="submission" date="2019-07" db="EMBL/GenBank/DDBJ databases">
        <title>Genome sequencing for Ferrovibrio sp. K5.</title>
        <authorList>
            <person name="Park S.-J."/>
        </authorList>
    </citation>
    <scope>NUCLEOTIDE SEQUENCE [LARGE SCALE GENOMIC DNA]</scope>
    <source>
        <strain evidence="2 3">K5</strain>
    </source>
</reference>
<dbReference type="Proteomes" id="UP000317496">
    <property type="component" value="Chromosome"/>
</dbReference>
<keyword evidence="3" id="KW-1185">Reference proteome</keyword>
<feature type="signal peptide" evidence="1">
    <location>
        <begin position="1"/>
        <end position="23"/>
    </location>
</feature>
<accession>A0A516H6D2</accession>
<dbReference type="RefSeq" id="WP_144258332.1">
    <property type="nucleotide sequence ID" value="NZ_CP041636.1"/>
</dbReference>
<evidence type="ECO:0000313" key="2">
    <source>
        <dbReference type="EMBL" id="QDO99336.1"/>
    </source>
</evidence>
<evidence type="ECO:0000256" key="1">
    <source>
        <dbReference type="SAM" id="SignalP"/>
    </source>
</evidence>
<dbReference type="AlphaFoldDB" id="A0A516H6D2"/>
<dbReference type="KEGG" id="fer:FNB15_19555"/>
<evidence type="ECO:0000313" key="3">
    <source>
        <dbReference type="Proteomes" id="UP000317496"/>
    </source>
</evidence>
<organism evidence="2 3">
    <name type="scientific">Ferrovibrio terrae</name>
    <dbReference type="NCBI Taxonomy" id="2594003"/>
    <lineage>
        <taxon>Bacteria</taxon>
        <taxon>Pseudomonadati</taxon>
        <taxon>Pseudomonadota</taxon>
        <taxon>Alphaproteobacteria</taxon>
        <taxon>Rhodospirillales</taxon>
        <taxon>Rhodospirillaceae</taxon>
        <taxon>Ferrovibrio</taxon>
    </lineage>
</organism>
<feature type="chain" id="PRO_5022166980" evidence="1">
    <location>
        <begin position="24"/>
        <end position="219"/>
    </location>
</feature>
<dbReference type="OrthoDB" id="7365347at2"/>
<name>A0A516H6D2_9PROT</name>
<dbReference type="EMBL" id="CP041636">
    <property type="protein sequence ID" value="QDO99336.1"/>
    <property type="molecule type" value="Genomic_DNA"/>
</dbReference>
<protein>
    <submittedName>
        <fullName evidence="2">Uncharacterized protein</fullName>
    </submittedName>
</protein>
<gene>
    <name evidence="2" type="ORF">FNB15_19555</name>
</gene>
<keyword evidence="1" id="KW-0732">Signal</keyword>
<proteinExistence type="predicted"/>
<sequence>MNRFWIAAITIVICASAAGVASAQSKKAAKPTALIPFELERAKERGGSASGLIRLNDDVARMSATRIIEMPVVDGRMGEHARLDNLELFFPYGSVVTATAEFHKYRPALLAASDNTVPEFNPDPLYDRVKTFDSQLGRVCATEQHSDGRRTEMRISPDRVMSVVQVMPAKYAGPSSQEHPSYKVISGLEMRFLSFKEPEADRLYRQCQRPSGQKVSAAQ</sequence>